<dbReference type="InterPro" id="IPR009839">
    <property type="entry name" value="SseB_N"/>
</dbReference>
<comment type="caution">
    <text evidence="3">The sequence shown here is derived from an EMBL/GenBank/DDBJ whole genome shotgun (WGS) entry which is preliminary data.</text>
</comment>
<dbReference type="InterPro" id="IPR027945">
    <property type="entry name" value="SseB_C"/>
</dbReference>
<name>A0ABW0JDQ4_9BURK</name>
<dbReference type="RefSeq" id="WP_377714072.1">
    <property type="nucleotide sequence ID" value="NZ_JBHSMP010000028.1"/>
</dbReference>
<evidence type="ECO:0000259" key="1">
    <source>
        <dbReference type="Pfam" id="PF07179"/>
    </source>
</evidence>
<protein>
    <submittedName>
        <fullName evidence="3">Enhanced serine sensitivity protein SseB C-terminal domain-containing protein</fullName>
    </submittedName>
</protein>
<dbReference type="Pfam" id="PF14581">
    <property type="entry name" value="SseB_C"/>
    <property type="match status" value="1"/>
</dbReference>
<feature type="domain" description="SseB protein N-terminal" evidence="1">
    <location>
        <begin position="10"/>
        <end position="125"/>
    </location>
</feature>
<organism evidence="3 4">
    <name type="scientific">Paraburkholderia denitrificans</name>
    <dbReference type="NCBI Taxonomy" id="694025"/>
    <lineage>
        <taxon>Bacteria</taxon>
        <taxon>Pseudomonadati</taxon>
        <taxon>Pseudomonadota</taxon>
        <taxon>Betaproteobacteria</taxon>
        <taxon>Burkholderiales</taxon>
        <taxon>Burkholderiaceae</taxon>
        <taxon>Paraburkholderia</taxon>
    </lineage>
</organism>
<keyword evidence="4" id="KW-1185">Reference proteome</keyword>
<reference evidence="4" key="1">
    <citation type="journal article" date="2019" name="Int. J. Syst. Evol. Microbiol.">
        <title>The Global Catalogue of Microorganisms (GCM) 10K type strain sequencing project: providing services to taxonomists for standard genome sequencing and annotation.</title>
        <authorList>
            <consortium name="The Broad Institute Genomics Platform"/>
            <consortium name="The Broad Institute Genome Sequencing Center for Infectious Disease"/>
            <person name="Wu L."/>
            <person name="Ma J."/>
        </authorList>
    </citation>
    <scope>NUCLEOTIDE SEQUENCE [LARGE SCALE GENOMIC DNA]</scope>
    <source>
        <strain evidence="4">CCUG 56042</strain>
    </source>
</reference>
<dbReference type="Pfam" id="PF07179">
    <property type="entry name" value="SseB"/>
    <property type="match status" value="1"/>
</dbReference>
<dbReference type="Proteomes" id="UP001596103">
    <property type="component" value="Unassembled WGS sequence"/>
</dbReference>
<feature type="domain" description="SseB protein C-terminal" evidence="2">
    <location>
        <begin position="141"/>
        <end position="248"/>
    </location>
</feature>
<accession>A0ABW0JDQ4</accession>
<evidence type="ECO:0000259" key="2">
    <source>
        <dbReference type="Pfam" id="PF14581"/>
    </source>
</evidence>
<proteinExistence type="predicted"/>
<sequence>MYVERENDVERLLRLAATEPAYRPEFARTLLQAEVFILGYPEGELVQGTLRTGANVAVKSWCRPDGSPVIPFFTSEKAMRLAIREEEKYLRLPARSLFEITRGAALVLNPQLDYGKEFIPAEVEALLSTGVSNPGTTRIVRQETKVLIGKPRVWPEDMAQSVTKLLAGRREVKAAYLALMHDASIDEQPHLLFAIELEGEDLQVLRDVGAVADEYVKSYGPTDVMRIAPGDSGLAGHFYQNDKPFYERTLATKLKRVFGFGRR</sequence>
<gene>
    <name evidence="3" type="ORF">ACFPTO_20115</name>
</gene>
<dbReference type="EMBL" id="JBHSMP010000028">
    <property type="protein sequence ID" value="MFC5431088.1"/>
    <property type="molecule type" value="Genomic_DNA"/>
</dbReference>
<evidence type="ECO:0000313" key="4">
    <source>
        <dbReference type="Proteomes" id="UP001596103"/>
    </source>
</evidence>
<evidence type="ECO:0000313" key="3">
    <source>
        <dbReference type="EMBL" id="MFC5431088.1"/>
    </source>
</evidence>